<dbReference type="InterPro" id="IPR027417">
    <property type="entry name" value="P-loop_NTPase"/>
</dbReference>
<dbReference type="PANTHER" id="PTHR32295">
    <property type="entry name" value="IQ-DOMAIN 5-RELATED"/>
    <property type="match status" value="1"/>
</dbReference>
<dbReference type="CDD" id="cd23767">
    <property type="entry name" value="IQCD"/>
    <property type="match status" value="1"/>
</dbReference>
<evidence type="ECO:0000313" key="5">
    <source>
        <dbReference type="Proteomes" id="UP000289340"/>
    </source>
</evidence>
<dbReference type="Proteomes" id="UP000289340">
    <property type="component" value="Chromosome 16"/>
</dbReference>
<reference evidence="4 5" key="1">
    <citation type="submission" date="2018-09" db="EMBL/GenBank/DDBJ databases">
        <title>A high-quality reference genome of wild soybean provides a powerful tool to mine soybean genomes.</title>
        <authorList>
            <person name="Xie M."/>
            <person name="Chung C.Y.L."/>
            <person name="Li M.-W."/>
            <person name="Wong F.-L."/>
            <person name="Chan T.-F."/>
            <person name="Lam H.-M."/>
        </authorList>
    </citation>
    <scope>NUCLEOTIDE SEQUENCE [LARGE SCALE GENOMIC DNA]</scope>
    <source>
        <strain evidence="5">cv. W05</strain>
        <tissue evidence="4">Hypocotyl of etiolated seedlings</tissue>
    </source>
</reference>
<dbReference type="Gene3D" id="1.20.5.190">
    <property type="match status" value="1"/>
</dbReference>
<gene>
    <name evidence="4" type="ORF">D0Y65_043469</name>
</gene>
<comment type="caution">
    <text evidence="4">The sequence shown here is derived from an EMBL/GenBank/DDBJ whole genome shotgun (WGS) entry which is preliminary data.</text>
</comment>
<sequence length="186" mass="21572">MLPTTLPFPLRHFLTKSVEGETHLNPSHHIYYANTFYSKQEKTSKMGVPQKWFRNIVRGRFLRSSNKDIVLVLPRTSICTNECEEAMLRNEEFSFPTPISSITKEDASAIKIQAYFRGHLARRAYKALKSLVKLQALVRGVWVRKQSRIAMQCMHALVRLQVRVRARQLLGSFDKERPTNLQSQNV</sequence>
<dbReference type="SUPFAM" id="SSF52540">
    <property type="entry name" value="P-loop containing nucleoside triphosphate hydrolases"/>
    <property type="match status" value="1"/>
</dbReference>
<accession>A0A445GHJ6</accession>
<evidence type="ECO:0000256" key="3">
    <source>
        <dbReference type="ARBA" id="ARBA00045534"/>
    </source>
</evidence>
<dbReference type="SMART" id="SM00015">
    <property type="entry name" value="IQ"/>
    <property type="match status" value="2"/>
</dbReference>
<comment type="function">
    <text evidence="3">May be involved in cooperative interactions with calmodulins or calmodulin-like proteins. Recruits calmodulin proteins to microtubules, thus being a potential scaffold in cellular signaling and trafficking. May associate with nucleic acids and regulate gene expression at the transcriptional or post-transcriptional level.</text>
</comment>
<keyword evidence="5" id="KW-1185">Reference proteome</keyword>
<proteinExistence type="inferred from homology"/>
<evidence type="ECO:0000313" key="4">
    <source>
        <dbReference type="EMBL" id="RZB60720.1"/>
    </source>
</evidence>
<evidence type="ECO:0000256" key="1">
    <source>
        <dbReference type="ARBA" id="ARBA00022860"/>
    </source>
</evidence>
<name>A0A445GHJ6_GLYSO</name>
<protein>
    <submittedName>
        <fullName evidence="4">Protein IQ-DOMAIN 14</fullName>
    </submittedName>
</protein>
<keyword evidence="1" id="KW-0112">Calmodulin-binding</keyword>
<dbReference type="PANTHER" id="PTHR32295:SF108">
    <property type="entry name" value="PROTEIN IQ-DOMAIN 20"/>
    <property type="match status" value="1"/>
</dbReference>
<organism evidence="4 5">
    <name type="scientific">Glycine soja</name>
    <name type="common">Wild soybean</name>
    <dbReference type="NCBI Taxonomy" id="3848"/>
    <lineage>
        <taxon>Eukaryota</taxon>
        <taxon>Viridiplantae</taxon>
        <taxon>Streptophyta</taxon>
        <taxon>Embryophyta</taxon>
        <taxon>Tracheophyta</taxon>
        <taxon>Spermatophyta</taxon>
        <taxon>Magnoliopsida</taxon>
        <taxon>eudicotyledons</taxon>
        <taxon>Gunneridae</taxon>
        <taxon>Pentapetalae</taxon>
        <taxon>rosids</taxon>
        <taxon>fabids</taxon>
        <taxon>Fabales</taxon>
        <taxon>Fabaceae</taxon>
        <taxon>Papilionoideae</taxon>
        <taxon>50 kb inversion clade</taxon>
        <taxon>NPAAA clade</taxon>
        <taxon>indigoferoid/millettioid clade</taxon>
        <taxon>Phaseoleae</taxon>
        <taxon>Glycine</taxon>
        <taxon>Glycine subgen. Soja</taxon>
    </lineage>
</organism>
<dbReference type="AlphaFoldDB" id="A0A445GHJ6"/>
<dbReference type="GO" id="GO:0005516">
    <property type="term" value="F:calmodulin binding"/>
    <property type="evidence" value="ECO:0007669"/>
    <property type="project" value="UniProtKB-KW"/>
</dbReference>
<dbReference type="Pfam" id="PF00612">
    <property type="entry name" value="IQ"/>
    <property type="match status" value="2"/>
</dbReference>
<dbReference type="InterPro" id="IPR000048">
    <property type="entry name" value="IQ_motif_EF-hand-BS"/>
</dbReference>
<dbReference type="EMBL" id="QZWG01000016">
    <property type="protein sequence ID" value="RZB60720.1"/>
    <property type="molecule type" value="Genomic_DNA"/>
</dbReference>
<dbReference type="PROSITE" id="PS50096">
    <property type="entry name" value="IQ"/>
    <property type="match status" value="2"/>
</dbReference>
<comment type="similarity">
    <text evidence="2">Belongs to the IQD family.</text>
</comment>
<evidence type="ECO:0000256" key="2">
    <source>
        <dbReference type="ARBA" id="ARBA00024341"/>
    </source>
</evidence>